<dbReference type="EMBL" id="RBED01000110">
    <property type="protein sequence ID" value="RNL53051.1"/>
    <property type="molecule type" value="Genomic_DNA"/>
</dbReference>
<dbReference type="RefSeq" id="WP_123255871.1">
    <property type="nucleotide sequence ID" value="NZ_RBED01000110.1"/>
</dbReference>
<dbReference type="PROSITE" id="PS50949">
    <property type="entry name" value="HTH_GNTR"/>
    <property type="match status" value="1"/>
</dbReference>
<dbReference type="InterPro" id="IPR011711">
    <property type="entry name" value="GntR_C"/>
</dbReference>
<comment type="caution">
    <text evidence="5">The sequence shown here is derived from an EMBL/GenBank/DDBJ whole genome shotgun (WGS) entry which is preliminary data.</text>
</comment>
<dbReference type="PANTHER" id="PTHR43537">
    <property type="entry name" value="TRANSCRIPTIONAL REGULATOR, GNTR FAMILY"/>
    <property type="match status" value="1"/>
</dbReference>
<dbReference type="Proteomes" id="UP000273807">
    <property type="component" value="Unassembled WGS sequence"/>
</dbReference>
<gene>
    <name evidence="5" type="ORF">D7003_13070</name>
</gene>
<keyword evidence="1" id="KW-0805">Transcription regulation</keyword>
<dbReference type="OrthoDB" id="9816161at2"/>
<dbReference type="PANTHER" id="PTHR43537:SF24">
    <property type="entry name" value="GLUCONATE OPERON TRANSCRIPTIONAL REPRESSOR"/>
    <property type="match status" value="1"/>
</dbReference>
<dbReference type="Gene3D" id="1.10.10.10">
    <property type="entry name" value="Winged helix-like DNA-binding domain superfamily/Winged helix DNA-binding domain"/>
    <property type="match status" value="1"/>
</dbReference>
<evidence type="ECO:0000313" key="5">
    <source>
        <dbReference type="EMBL" id="RNL53051.1"/>
    </source>
</evidence>
<dbReference type="CDD" id="cd07377">
    <property type="entry name" value="WHTH_GntR"/>
    <property type="match status" value="1"/>
</dbReference>
<dbReference type="GO" id="GO:0003700">
    <property type="term" value="F:DNA-binding transcription factor activity"/>
    <property type="evidence" value="ECO:0007669"/>
    <property type="project" value="InterPro"/>
</dbReference>
<evidence type="ECO:0000259" key="4">
    <source>
        <dbReference type="PROSITE" id="PS50949"/>
    </source>
</evidence>
<keyword evidence="6" id="KW-1185">Reference proteome</keyword>
<organism evidence="5 6">
    <name type="scientific">Arthrobacter oryzae</name>
    <dbReference type="NCBI Taxonomy" id="409290"/>
    <lineage>
        <taxon>Bacteria</taxon>
        <taxon>Bacillati</taxon>
        <taxon>Actinomycetota</taxon>
        <taxon>Actinomycetes</taxon>
        <taxon>Micrococcales</taxon>
        <taxon>Micrococcaceae</taxon>
        <taxon>Arthrobacter</taxon>
    </lineage>
</organism>
<evidence type="ECO:0000256" key="1">
    <source>
        <dbReference type="ARBA" id="ARBA00023015"/>
    </source>
</evidence>
<dbReference type="SMART" id="SM00345">
    <property type="entry name" value="HTH_GNTR"/>
    <property type="match status" value="1"/>
</dbReference>
<reference evidence="5 6" key="1">
    <citation type="submission" date="2018-10" db="EMBL/GenBank/DDBJ databases">
        <title>Genome sequencing of Arthrobacter oryzae TNB02.</title>
        <authorList>
            <person name="Cho Y.-J."/>
            <person name="Cho A."/>
            <person name="Kim O.-S."/>
        </authorList>
    </citation>
    <scope>NUCLEOTIDE SEQUENCE [LARGE SCALE GENOMIC DNA]</scope>
    <source>
        <strain evidence="5 6">TNB02</strain>
    </source>
</reference>
<name>A0A3N0BUS3_9MICC</name>
<evidence type="ECO:0000256" key="3">
    <source>
        <dbReference type="ARBA" id="ARBA00023163"/>
    </source>
</evidence>
<dbReference type="Pfam" id="PF00392">
    <property type="entry name" value="GntR"/>
    <property type="match status" value="1"/>
</dbReference>
<dbReference type="InterPro" id="IPR036390">
    <property type="entry name" value="WH_DNA-bd_sf"/>
</dbReference>
<keyword evidence="2" id="KW-0238">DNA-binding</keyword>
<dbReference type="SUPFAM" id="SSF46785">
    <property type="entry name" value="Winged helix' DNA-binding domain"/>
    <property type="match status" value="1"/>
</dbReference>
<evidence type="ECO:0000256" key="2">
    <source>
        <dbReference type="ARBA" id="ARBA00023125"/>
    </source>
</evidence>
<keyword evidence="3" id="KW-0804">Transcription</keyword>
<dbReference type="SMART" id="SM00895">
    <property type="entry name" value="FCD"/>
    <property type="match status" value="1"/>
</dbReference>
<dbReference type="InterPro" id="IPR008920">
    <property type="entry name" value="TF_FadR/GntR_C"/>
</dbReference>
<proteinExistence type="predicted"/>
<sequence length="228" mass="24387">MTAHVPHAGDGDVEASIAENAHSRIRELIIAGHYAPGVRLRERELSAELGVSRVPVREALQQLEGEGFVVTSPRRGAAVKQITLKDVNELFDVRLSLEVLAARLAAQVVAAGNGSSGLQELMDAAEDATARREHDTIPVLNTALHAEIVAMTGNSLLEASMKPLLGRMQWLFTLTDSRDPHGQCVEHLGLCKAIYDGKPDLAGSLAYAHVELGREPSLKSLAGILPDA</sequence>
<accession>A0A3N0BUS3</accession>
<dbReference type="AlphaFoldDB" id="A0A3N0BUS3"/>
<dbReference type="InterPro" id="IPR036388">
    <property type="entry name" value="WH-like_DNA-bd_sf"/>
</dbReference>
<dbReference type="SUPFAM" id="SSF48008">
    <property type="entry name" value="GntR ligand-binding domain-like"/>
    <property type="match status" value="1"/>
</dbReference>
<dbReference type="Pfam" id="PF07729">
    <property type="entry name" value="FCD"/>
    <property type="match status" value="1"/>
</dbReference>
<dbReference type="PRINTS" id="PR00035">
    <property type="entry name" value="HTHGNTR"/>
</dbReference>
<dbReference type="Gene3D" id="1.20.120.530">
    <property type="entry name" value="GntR ligand-binding domain-like"/>
    <property type="match status" value="1"/>
</dbReference>
<dbReference type="GO" id="GO:0003677">
    <property type="term" value="F:DNA binding"/>
    <property type="evidence" value="ECO:0007669"/>
    <property type="project" value="UniProtKB-KW"/>
</dbReference>
<protein>
    <submittedName>
        <fullName evidence="5">GntR family transcriptional regulator</fullName>
    </submittedName>
</protein>
<dbReference type="InterPro" id="IPR000524">
    <property type="entry name" value="Tscrpt_reg_HTH_GntR"/>
</dbReference>
<feature type="domain" description="HTH gntR-type" evidence="4">
    <location>
        <begin position="15"/>
        <end position="82"/>
    </location>
</feature>
<evidence type="ECO:0000313" key="6">
    <source>
        <dbReference type="Proteomes" id="UP000273807"/>
    </source>
</evidence>